<keyword evidence="5" id="KW-1185">Reference proteome</keyword>
<sequence length="323" mass="36257">MENKKINWGIIGCGDVTEVKSGPAFQKVKNSCLIGVMRRQEAKVIDFAKRHGVAYWTTNATELIENKEVNAVYVATPPSSHLKYALQAIKAGKHVYLEKPMVLNTHEAEVLLSAVKKNKAKVTVAHYRRELPVFKKVKTLLDSNSIGKVASVKIVIKQKDNTSLIAKTEDNWRLNQEISGGGYFHDIAPHQIDLMCHYFGEVEIIKKGFQDVAQYSKQNVAGEMIFKNGVKFTGLWNFNASEDMDSCIIHGEKGRIVFSFYNDTISLSVCGKTEIYKYDTPEHVQQPMIDKTVHYFLSNSLNPCSVCEAAVVTQIMDVFCGIK</sequence>
<proteinExistence type="predicted"/>
<dbReference type="PANTHER" id="PTHR43818">
    <property type="entry name" value="BCDNA.GH03377"/>
    <property type="match status" value="1"/>
</dbReference>
<dbReference type="PANTHER" id="PTHR43818:SF11">
    <property type="entry name" value="BCDNA.GH03377"/>
    <property type="match status" value="1"/>
</dbReference>
<evidence type="ECO:0000256" key="1">
    <source>
        <dbReference type="ARBA" id="ARBA00023002"/>
    </source>
</evidence>
<dbReference type="Gene3D" id="3.30.360.10">
    <property type="entry name" value="Dihydrodipicolinate Reductase, domain 2"/>
    <property type="match status" value="1"/>
</dbReference>
<dbReference type="Proteomes" id="UP001589590">
    <property type="component" value="Unassembled WGS sequence"/>
</dbReference>
<keyword evidence="1" id="KW-0560">Oxidoreductase</keyword>
<reference evidence="4 5" key="1">
    <citation type="submission" date="2024-09" db="EMBL/GenBank/DDBJ databases">
        <authorList>
            <person name="Sun Q."/>
            <person name="Mori K."/>
        </authorList>
    </citation>
    <scope>NUCLEOTIDE SEQUENCE [LARGE SCALE GENOMIC DNA]</scope>
    <source>
        <strain evidence="4 5">CECT 8300</strain>
    </source>
</reference>
<dbReference type="SUPFAM" id="SSF51735">
    <property type="entry name" value="NAD(P)-binding Rossmann-fold domains"/>
    <property type="match status" value="1"/>
</dbReference>
<dbReference type="InterPro" id="IPR050463">
    <property type="entry name" value="Gfo/Idh/MocA_oxidrdct_glycsds"/>
</dbReference>
<evidence type="ECO:0000259" key="3">
    <source>
        <dbReference type="Pfam" id="PF22725"/>
    </source>
</evidence>
<dbReference type="SUPFAM" id="SSF55347">
    <property type="entry name" value="Glyceraldehyde-3-phosphate dehydrogenase-like, C-terminal domain"/>
    <property type="match status" value="1"/>
</dbReference>
<dbReference type="InterPro" id="IPR055170">
    <property type="entry name" value="GFO_IDH_MocA-like_dom"/>
</dbReference>
<dbReference type="Pfam" id="PF01408">
    <property type="entry name" value="GFO_IDH_MocA"/>
    <property type="match status" value="1"/>
</dbReference>
<name>A0ABV5H2X0_9FLAO</name>
<feature type="domain" description="Gfo/Idh/MocA-like oxidoreductase N-terminal" evidence="2">
    <location>
        <begin position="6"/>
        <end position="126"/>
    </location>
</feature>
<dbReference type="InterPro" id="IPR036291">
    <property type="entry name" value="NAD(P)-bd_dom_sf"/>
</dbReference>
<dbReference type="InterPro" id="IPR000683">
    <property type="entry name" value="Gfo/Idh/MocA-like_OxRdtase_N"/>
</dbReference>
<protein>
    <submittedName>
        <fullName evidence="4">Gfo/Idh/MocA family protein</fullName>
    </submittedName>
</protein>
<dbReference type="Gene3D" id="3.40.50.720">
    <property type="entry name" value="NAD(P)-binding Rossmann-like Domain"/>
    <property type="match status" value="1"/>
</dbReference>
<organism evidence="4 5">
    <name type="scientific">Algibacter miyuki</name>
    <dbReference type="NCBI Taxonomy" id="1306933"/>
    <lineage>
        <taxon>Bacteria</taxon>
        <taxon>Pseudomonadati</taxon>
        <taxon>Bacteroidota</taxon>
        <taxon>Flavobacteriia</taxon>
        <taxon>Flavobacteriales</taxon>
        <taxon>Flavobacteriaceae</taxon>
        <taxon>Algibacter</taxon>
    </lineage>
</organism>
<dbReference type="EMBL" id="JBHMFA010000015">
    <property type="protein sequence ID" value="MFB9106244.1"/>
    <property type="molecule type" value="Genomic_DNA"/>
</dbReference>
<accession>A0ABV5H2X0</accession>
<gene>
    <name evidence="4" type="ORF">ACFFU1_15170</name>
</gene>
<comment type="caution">
    <text evidence="4">The sequence shown here is derived from an EMBL/GenBank/DDBJ whole genome shotgun (WGS) entry which is preliminary data.</text>
</comment>
<feature type="domain" description="GFO/IDH/MocA-like oxidoreductase" evidence="3">
    <location>
        <begin position="134"/>
        <end position="257"/>
    </location>
</feature>
<evidence type="ECO:0000313" key="5">
    <source>
        <dbReference type="Proteomes" id="UP001589590"/>
    </source>
</evidence>
<dbReference type="RefSeq" id="WP_290267823.1">
    <property type="nucleotide sequence ID" value="NZ_JAUFQP010000001.1"/>
</dbReference>
<dbReference type="Pfam" id="PF22725">
    <property type="entry name" value="GFO_IDH_MocA_C3"/>
    <property type="match status" value="1"/>
</dbReference>
<evidence type="ECO:0000259" key="2">
    <source>
        <dbReference type="Pfam" id="PF01408"/>
    </source>
</evidence>
<evidence type="ECO:0000313" key="4">
    <source>
        <dbReference type="EMBL" id="MFB9106244.1"/>
    </source>
</evidence>